<feature type="signal peptide" evidence="2">
    <location>
        <begin position="1"/>
        <end position="20"/>
    </location>
</feature>
<reference evidence="4 5" key="1">
    <citation type="submission" date="2020-08" db="EMBL/GenBank/DDBJ databases">
        <authorList>
            <person name="Koutsovoulos G."/>
            <person name="Danchin GJ E."/>
        </authorList>
    </citation>
    <scope>NUCLEOTIDE SEQUENCE [LARGE SCALE GENOMIC DNA]</scope>
</reference>
<dbReference type="Proteomes" id="UP000580250">
    <property type="component" value="Unassembled WGS sequence"/>
</dbReference>
<evidence type="ECO:0000313" key="4">
    <source>
        <dbReference type="EMBL" id="CAD2165875.1"/>
    </source>
</evidence>
<feature type="region of interest" description="Disordered" evidence="1">
    <location>
        <begin position="72"/>
        <end position="265"/>
    </location>
</feature>
<feature type="compositionally biased region" description="Polar residues" evidence="1">
    <location>
        <begin position="488"/>
        <end position="500"/>
    </location>
</feature>
<feature type="region of interest" description="Disordered" evidence="1">
    <location>
        <begin position="417"/>
        <end position="457"/>
    </location>
</feature>
<feature type="compositionally biased region" description="Low complexity" evidence="1">
    <location>
        <begin position="254"/>
        <end position="265"/>
    </location>
</feature>
<feature type="compositionally biased region" description="Low complexity" evidence="1">
    <location>
        <begin position="105"/>
        <end position="191"/>
    </location>
</feature>
<accession>A0A6V7UU51</accession>
<evidence type="ECO:0000259" key="3">
    <source>
        <dbReference type="Pfam" id="PF04155"/>
    </source>
</evidence>
<dbReference type="PANTHER" id="PTHR31967:SF20">
    <property type="entry name" value="GROUND-LIKE DOMAIN-CONTAINING PROTEIN"/>
    <property type="match status" value="1"/>
</dbReference>
<feature type="domain" description="Ground-like" evidence="3">
    <location>
        <begin position="292"/>
        <end position="376"/>
    </location>
</feature>
<dbReference type="InterPro" id="IPR007284">
    <property type="entry name" value="Ground-like_dom"/>
</dbReference>
<dbReference type="PRINTS" id="PR01217">
    <property type="entry name" value="PRICHEXTENSN"/>
</dbReference>
<name>A0A6V7UU51_MELEN</name>
<feature type="compositionally biased region" description="Low complexity" evidence="1">
    <location>
        <begin position="72"/>
        <end position="87"/>
    </location>
</feature>
<dbReference type="Pfam" id="PF04155">
    <property type="entry name" value="Ground-like"/>
    <property type="match status" value="1"/>
</dbReference>
<dbReference type="PANTHER" id="PTHR31967">
    <property type="entry name" value="GROUNDHOG (HEDGEHOG-LIKE FAMILY)-RELATED"/>
    <property type="match status" value="1"/>
</dbReference>
<evidence type="ECO:0000256" key="1">
    <source>
        <dbReference type="SAM" id="MobiDB-lite"/>
    </source>
</evidence>
<comment type="caution">
    <text evidence="4">The sequence shown here is derived from an EMBL/GenBank/DDBJ whole genome shotgun (WGS) entry which is preliminary data.</text>
</comment>
<keyword evidence="2" id="KW-0732">Signal</keyword>
<dbReference type="OrthoDB" id="5831900at2759"/>
<evidence type="ECO:0000313" key="5">
    <source>
        <dbReference type="Proteomes" id="UP000580250"/>
    </source>
</evidence>
<protein>
    <recommendedName>
        <fullName evidence="3">Ground-like domain-containing protein</fullName>
    </recommendedName>
</protein>
<dbReference type="EMBL" id="CAJEWN010000113">
    <property type="protein sequence ID" value="CAD2165875.1"/>
    <property type="molecule type" value="Genomic_DNA"/>
</dbReference>
<organism evidence="4 5">
    <name type="scientific">Meloidogyne enterolobii</name>
    <name type="common">Root-knot nematode worm</name>
    <name type="synonym">Meloidogyne mayaguensis</name>
    <dbReference type="NCBI Taxonomy" id="390850"/>
    <lineage>
        <taxon>Eukaryota</taxon>
        <taxon>Metazoa</taxon>
        <taxon>Ecdysozoa</taxon>
        <taxon>Nematoda</taxon>
        <taxon>Chromadorea</taxon>
        <taxon>Rhabditida</taxon>
        <taxon>Tylenchina</taxon>
        <taxon>Tylenchomorpha</taxon>
        <taxon>Tylenchoidea</taxon>
        <taxon>Meloidogynidae</taxon>
        <taxon>Meloidogyninae</taxon>
        <taxon>Meloidogyne</taxon>
    </lineage>
</organism>
<dbReference type="AlphaFoldDB" id="A0A6V7UU51"/>
<gene>
    <name evidence="4" type="ORF">MENT_LOCUS17447</name>
</gene>
<feature type="chain" id="PRO_5027728519" description="Ground-like domain-containing protein" evidence="2">
    <location>
        <begin position="21"/>
        <end position="521"/>
    </location>
</feature>
<feature type="compositionally biased region" description="Basic and acidic residues" evidence="1">
    <location>
        <begin position="427"/>
        <end position="441"/>
    </location>
</feature>
<feature type="region of interest" description="Disordered" evidence="1">
    <location>
        <begin position="484"/>
        <end position="521"/>
    </location>
</feature>
<sequence length="521" mass="59236">MYSSKFLLFLYLFIKQSSISNQNNSEIKKNKAAHNLFNSAEQTFRRWKRSGFPMVAPPLILFPPAPVPVPAQAQAPAPVPANFQPVQSPQSFQEPQPVGNDYNNQPEQPQYQESNQQTYQEQPQQNFQEQPQQTFQEQPQQTFQEQPQETVQEQPQQTFQEQPQEQPQPQQEPETQPQQEPQTQEQFQPEPAGETPLAFPPPSPENQEPPPPPPQPEEQPFEPPITTIPPPQEVEPIQPPTIEPPSPPPPEKTSPPSTTLPTPTTESAAAICARNGLLRYPLPECYTNDDKMMCCNPELEDTMKDAYKTLIREKGNSTFHRCNLQMMANKIQEMSEAKFKTNFEVITGISDFASKSHFFQNYICKIHREGRVILVYATPKHDRDSIPSNVEGETGLSLNEMIKHSKSIENRLQKFGKKGNNLSGEENNFKKFGENNNKENEELNNLNEYSPSSKSDKNEDIYGIIQTLTTTTVAYGSKNEEIVAAPIEQQTPPTSLNNKEYSNERNVKEDEEVEESSEKNK</sequence>
<proteinExistence type="predicted"/>
<feature type="compositionally biased region" description="Pro residues" evidence="1">
    <location>
        <begin position="198"/>
        <end position="253"/>
    </location>
</feature>
<evidence type="ECO:0000256" key="2">
    <source>
        <dbReference type="SAM" id="SignalP"/>
    </source>
</evidence>